<dbReference type="AlphaFoldDB" id="A0A1Q9JJE2"/>
<dbReference type="RefSeq" id="WP_075713816.1">
    <property type="nucleotide sequence ID" value="NZ_MJIE01000001.1"/>
</dbReference>
<dbReference type="EMBL" id="MJIE01000001">
    <property type="protein sequence ID" value="OLR56316.1"/>
    <property type="molecule type" value="Genomic_DNA"/>
</dbReference>
<gene>
    <name evidence="2" type="ORF">BHK98_09695</name>
</gene>
<proteinExistence type="predicted"/>
<dbReference type="Proteomes" id="UP000187404">
    <property type="component" value="Unassembled WGS sequence"/>
</dbReference>
<name>A0A1Q9JJE2_9FIRM</name>
<dbReference type="Pfam" id="PF26226">
    <property type="entry name" value="DUF8052"/>
    <property type="match status" value="1"/>
</dbReference>
<evidence type="ECO:0000313" key="3">
    <source>
        <dbReference type="Proteomes" id="UP000187404"/>
    </source>
</evidence>
<keyword evidence="3" id="KW-1185">Reference proteome</keyword>
<dbReference type="OrthoDB" id="2836917at2"/>
<organism evidence="2 3">
    <name type="scientific">Hornefia porci</name>
    <dbReference type="NCBI Taxonomy" id="2652292"/>
    <lineage>
        <taxon>Bacteria</taxon>
        <taxon>Bacillati</taxon>
        <taxon>Bacillota</taxon>
        <taxon>Clostridia</taxon>
        <taxon>Peptostreptococcales</taxon>
        <taxon>Anaerovoracaceae</taxon>
        <taxon>Hornefia</taxon>
    </lineage>
</organism>
<comment type="caution">
    <text evidence="2">The sequence shown here is derived from an EMBL/GenBank/DDBJ whole genome shotgun (WGS) entry which is preliminary data.</text>
</comment>
<protein>
    <recommendedName>
        <fullName evidence="1">DUF8052 domain-containing protein</fullName>
    </recommendedName>
</protein>
<sequence length="171" mass="20358">MDRNFFERLLSTYQDSYDIVREYRAGDHVFDAYARLDASSARYVLLKKAELWRTLNHEHVFFARRRKVMEEDLTKFLTAVNDVIEPQLIRQGQRTMPRDHMSSLVTGIFLSEEPVEPETIRRLRRMKFYRSYSLSFRGFCQGRFVIVDLARRRVYGNAAARDIVRGLRRAV</sequence>
<evidence type="ECO:0000259" key="1">
    <source>
        <dbReference type="Pfam" id="PF26226"/>
    </source>
</evidence>
<accession>A0A1Q9JJE2</accession>
<reference evidence="2 3" key="1">
    <citation type="journal article" date="2016" name="Appl. Environ. Microbiol.">
        <title>Function and Phylogeny of Bacterial Butyryl Coenzyme A:Acetate Transferases and Their Diversity in the Proximal Colon of Swine.</title>
        <authorList>
            <person name="Trachsel J."/>
            <person name="Bayles D.O."/>
            <person name="Looft T."/>
            <person name="Levine U.Y."/>
            <person name="Allen H.K."/>
        </authorList>
    </citation>
    <scope>NUCLEOTIDE SEQUENCE [LARGE SCALE GENOMIC DNA]</scope>
    <source>
        <strain evidence="2 3">68-3-10</strain>
    </source>
</reference>
<evidence type="ECO:0000313" key="2">
    <source>
        <dbReference type="EMBL" id="OLR56316.1"/>
    </source>
</evidence>
<feature type="domain" description="DUF8052" evidence="1">
    <location>
        <begin position="3"/>
        <end position="165"/>
    </location>
</feature>
<dbReference type="InterPro" id="IPR058365">
    <property type="entry name" value="DUF8052"/>
</dbReference>